<evidence type="ECO:0000256" key="2">
    <source>
        <dbReference type="SAM" id="Phobius"/>
    </source>
</evidence>
<evidence type="ECO:0000259" key="3">
    <source>
        <dbReference type="PROSITE" id="PS51781"/>
    </source>
</evidence>
<accession>A0A2A2IC50</accession>
<dbReference type="PROSITE" id="PS51781">
    <property type="entry name" value="SH3B"/>
    <property type="match status" value="1"/>
</dbReference>
<dbReference type="AlphaFoldDB" id="A0A2A2IC50"/>
<protein>
    <recommendedName>
        <fullName evidence="3">SH3b domain-containing protein</fullName>
    </recommendedName>
</protein>
<dbReference type="SMART" id="SM00287">
    <property type="entry name" value="SH3b"/>
    <property type="match status" value="1"/>
</dbReference>
<reference evidence="4 5" key="1">
    <citation type="submission" date="2017-08" db="EMBL/GenBank/DDBJ databases">
        <title>Virgibacillus indicus sp. nov. and Virgibacillus profoundi sp. nov, two moderately halophilic bacteria isolated from marine sediment by using the Microfluidic Streak Plate.</title>
        <authorList>
            <person name="Xu B."/>
            <person name="Hu B."/>
            <person name="Wang J."/>
            <person name="Zhu Y."/>
            <person name="Huang L."/>
            <person name="Du W."/>
            <person name="Huang Y."/>
        </authorList>
    </citation>
    <scope>NUCLEOTIDE SEQUENCE [LARGE SCALE GENOMIC DNA]</scope>
    <source>
        <strain evidence="4 5">IO3-P3-H5</strain>
    </source>
</reference>
<keyword evidence="2" id="KW-0812">Transmembrane</keyword>
<feature type="compositionally biased region" description="Acidic residues" evidence="1">
    <location>
        <begin position="70"/>
        <end position="82"/>
    </location>
</feature>
<dbReference type="Proteomes" id="UP000218887">
    <property type="component" value="Unassembled WGS sequence"/>
</dbReference>
<evidence type="ECO:0000313" key="5">
    <source>
        <dbReference type="Proteomes" id="UP000218887"/>
    </source>
</evidence>
<dbReference type="Pfam" id="PF08239">
    <property type="entry name" value="SH3_3"/>
    <property type="match status" value="1"/>
</dbReference>
<dbReference type="Gene3D" id="2.30.30.40">
    <property type="entry name" value="SH3 Domains"/>
    <property type="match status" value="1"/>
</dbReference>
<feature type="domain" description="SH3b" evidence="3">
    <location>
        <begin position="86"/>
        <end position="147"/>
    </location>
</feature>
<keyword evidence="5" id="KW-1185">Reference proteome</keyword>
<feature type="region of interest" description="Disordered" evidence="1">
    <location>
        <begin position="43"/>
        <end position="88"/>
    </location>
</feature>
<keyword evidence="2" id="KW-1133">Transmembrane helix</keyword>
<feature type="transmembrane region" description="Helical" evidence="2">
    <location>
        <begin position="9"/>
        <end position="28"/>
    </location>
</feature>
<gene>
    <name evidence="4" type="ORF">CIL05_15280</name>
</gene>
<comment type="caution">
    <text evidence="4">The sequence shown here is derived from an EMBL/GenBank/DDBJ whole genome shotgun (WGS) entry which is preliminary data.</text>
</comment>
<dbReference type="EMBL" id="NPOA01000011">
    <property type="protein sequence ID" value="PAV28653.1"/>
    <property type="molecule type" value="Genomic_DNA"/>
</dbReference>
<sequence length="147" mass="16294">MNMNKGKGLIVGILTILIAAFIVFVVIMQNNFNNPEFAQSELGKVQISSDEENTDKDSNDMNQSTNTTESADDTDEENTEEESVTHSTRNVTVEILNVRSGPGVDYDIAGVVTIDQELEVEDSGDEWVEVTTDEFSGYVNEKYLSEE</sequence>
<evidence type="ECO:0000313" key="4">
    <source>
        <dbReference type="EMBL" id="PAV28653.1"/>
    </source>
</evidence>
<keyword evidence="2" id="KW-0472">Membrane</keyword>
<dbReference type="OrthoDB" id="2974565at2"/>
<name>A0A2A2IC50_9BACI</name>
<dbReference type="InterPro" id="IPR003646">
    <property type="entry name" value="SH3-like_bac-type"/>
</dbReference>
<organism evidence="4 5">
    <name type="scientific">Virgibacillus profundi</name>
    <dbReference type="NCBI Taxonomy" id="2024555"/>
    <lineage>
        <taxon>Bacteria</taxon>
        <taxon>Bacillati</taxon>
        <taxon>Bacillota</taxon>
        <taxon>Bacilli</taxon>
        <taxon>Bacillales</taxon>
        <taxon>Bacillaceae</taxon>
        <taxon>Virgibacillus</taxon>
    </lineage>
</organism>
<evidence type="ECO:0000256" key="1">
    <source>
        <dbReference type="SAM" id="MobiDB-lite"/>
    </source>
</evidence>
<proteinExistence type="predicted"/>